<dbReference type="PANTHER" id="PTHR40129:SF2">
    <property type="entry name" value="KETOPANTOATE REDUCTASE N-TERMINAL DOMAIN-CONTAINING PROTEIN"/>
    <property type="match status" value="1"/>
</dbReference>
<dbReference type="SUPFAM" id="SSF51735">
    <property type="entry name" value="NAD(P)-binding Rossmann-fold domains"/>
    <property type="match status" value="1"/>
</dbReference>
<dbReference type="InterPro" id="IPR036291">
    <property type="entry name" value="NAD(P)-bd_dom_sf"/>
</dbReference>
<proteinExistence type="predicted"/>
<keyword evidence="2" id="KW-1185">Reference proteome</keyword>
<name>A0ABR3JCC4_9AGAR</name>
<protein>
    <submittedName>
        <fullName evidence="1">Uncharacterized protein</fullName>
    </submittedName>
</protein>
<dbReference type="Gene3D" id="3.40.50.720">
    <property type="entry name" value="NAD(P)-binding Rossmann-like Domain"/>
    <property type="match status" value="1"/>
</dbReference>
<sequence>MPTPVDILILGAGWTSTFLISLCRSRHFSYAATTRSGDNGTFKFIFDQNNDDEPSQLDQFRHLPDATTVLITFPITQQGASGRLVRLYYETRVDSGRASFIQLGATSIWDTPSENLPPVQASRFQWQDRNSPYVFNDRAKAEDELLALSPAIQTTVLNLAGLWGGKRDTRNWVGRVAPTKDALRNKGSIHMIHGHDVARAILAVHAQFPRSAGQRWLLTDGRVYDWWDLASAWGLPTPKVDDDGADPDAAKSPQPTWVLELMLETGVRGLPRDTHLLGRALDSREFWAAFNLMPKRARLDKADL</sequence>
<dbReference type="EMBL" id="JASNQZ010000008">
    <property type="protein sequence ID" value="KAL0953211.1"/>
    <property type="molecule type" value="Genomic_DNA"/>
</dbReference>
<evidence type="ECO:0000313" key="1">
    <source>
        <dbReference type="EMBL" id="KAL0953211.1"/>
    </source>
</evidence>
<organism evidence="1 2">
    <name type="scientific">Hohenbuehelia grisea</name>
    <dbReference type="NCBI Taxonomy" id="104357"/>
    <lineage>
        <taxon>Eukaryota</taxon>
        <taxon>Fungi</taxon>
        <taxon>Dikarya</taxon>
        <taxon>Basidiomycota</taxon>
        <taxon>Agaricomycotina</taxon>
        <taxon>Agaricomycetes</taxon>
        <taxon>Agaricomycetidae</taxon>
        <taxon>Agaricales</taxon>
        <taxon>Pleurotineae</taxon>
        <taxon>Pleurotaceae</taxon>
        <taxon>Hohenbuehelia</taxon>
    </lineage>
</organism>
<comment type="caution">
    <text evidence="1">The sequence shown here is derived from an EMBL/GenBank/DDBJ whole genome shotgun (WGS) entry which is preliminary data.</text>
</comment>
<dbReference type="Proteomes" id="UP001556367">
    <property type="component" value="Unassembled WGS sequence"/>
</dbReference>
<accession>A0ABR3JCC4</accession>
<gene>
    <name evidence="1" type="ORF">HGRIS_004466</name>
</gene>
<evidence type="ECO:0000313" key="2">
    <source>
        <dbReference type="Proteomes" id="UP001556367"/>
    </source>
</evidence>
<reference evidence="2" key="1">
    <citation type="submission" date="2024-06" db="EMBL/GenBank/DDBJ databases">
        <title>Multi-omics analyses provide insights into the biosynthesis of the anticancer antibiotic pleurotin in Hohenbuehelia grisea.</title>
        <authorList>
            <person name="Weaver J.A."/>
            <person name="Alberti F."/>
        </authorList>
    </citation>
    <scope>NUCLEOTIDE SEQUENCE [LARGE SCALE GENOMIC DNA]</scope>
    <source>
        <strain evidence="2">T-177</strain>
    </source>
</reference>
<dbReference type="PANTHER" id="PTHR40129">
    <property type="entry name" value="KETOPANTOATE REDUCTASE N-TERMINAL DOMAIN-CONTAINING PROTEIN"/>
    <property type="match status" value="1"/>
</dbReference>